<name>A0A0H2KHB3_9MICO</name>
<dbReference type="AlphaFoldDB" id="A0A0H2KHB3"/>
<protein>
    <recommendedName>
        <fullName evidence="3">Protein kinase domain-containing protein</fullName>
    </recommendedName>
</protein>
<dbReference type="SUPFAM" id="SSF56112">
    <property type="entry name" value="Protein kinase-like (PK-like)"/>
    <property type="match status" value="1"/>
</dbReference>
<proteinExistence type="predicted"/>
<dbReference type="EMBL" id="JNBQ01000051">
    <property type="protein sequence ID" value="KLN33000.1"/>
    <property type="molecule type" value="Genomic_DNA"/>
</dbReference>
<keyword evidence="2" id="KW-1185">Reference proteome</keyword>
<evidence type="ECO:0008006" key="3">
    <source>
        <dbReference type="Google" id="ProtNLM"/>
    </source>
</evidence>
<dbReference type="Proteomes" id="UP000035265">
    <property type="component" value="Unassembled WGS sequence"/>
</dbReference>
<evidence type="ECO:0000313" key="2">
    <source>
        <dbReference type="Proteomes" id="UP000035265"/>
    </source>
</evidence>
<reference evidence="1 2" key="1">
    <citation type="submission" date="2014-05" db="EMBL/GenBank/DDBJ databases">
        <title>Cellulosimicrobium funkei U11 genome.</title>
        <authorList>
            <person name="Hu C."/>
            <person name="Gong Y."/>
            <person name="Wan W."/>
            <person name="Jiang M."/>
        </authorList>
    </citation>
    <scope>NUCLEOTIDE SEQUENCE [LARGE SCALE GENOMIC DNA]</scope>
    <source>
        <strain evidence="1 2">U11</strain>
    </source>
</reference>
<comment type="caution">
    <text evidence="1">The sequence shown here is derived from an EMBL/GenBank/DDBJ whole genome shotgun (WGS) entry which is preliminary data.</text>
</comment>
<dbReference type="RefSeq" id="WP_047234600.1">
    <property type="nucleotide sequence ID" value="NZ_JNBQ01000051.1"/>
</dbReference>
<sequence>MEPTPALPPGTRVLDLGARDGAVAADLRAVGLDRYLGLADPGNLAAARRTAGDLADRLHPLPSADVATRCSTDLLILRADHARVLWTVRDLGHLRYLAVEHGAGISGLEARLAVLVGRAGGRLAPLGRFVWGGRAFDLYRLPPPHGPAPRTYFSPVWGATGLATRLKEAGLRYAVLRWFESLPVIEPGEDLDLLVADDDVDALRGLLESEPGTMPVDLYSVSGLTASDYQGAAYYPPALAEQVLDRAVVHESGFLVPSPQDHLHSLAYHAVYHKGRRSGLPSHGLGPAEPAPEHDYPAELRRLARALGVTLEPWYEDVDAYLGSVGWRPPTDALRRLSAGNAWARGLLASDHDARLGDAELAVFLVREATLAVVPADQVEAVLDRFGFDVLLATDLDPAARERAATALRGGNWGRGPFPRSGGEPVRMVVALHYAPEEPYDWLRERYPHLTNAETFEAKSEVRRLVEQQVPQPDRFNPLHSSDNTAEAWEYLDVIAPDAVETVRAEAERRAAQHVAPPGTVRTLSVGRRARVDVVAGTDGRLVVRKTFAPPFTRFLDRELTALRELSGRVAAVPPLVAAGPDWFECPFYEDTLRRAPARPRDHLLPLAVVRDMVEVLRELHGLGYDLVDAKPGNFVLDPAHGLKVVDFEFLHRYDAGPPPFARAVGLVGPGPEFAGDVPVGEMGYDARWLAATGLPLDALVDGSVVAQHLARARYRLRLVTVLPGSPPRRVARRARATARHARWLATSRYTEWARRRAASGRETGAR</sequence>
<gene>
    <name evidence="1" type="ORF">FB00_20015</name>
</gene>
<dbReference type="STRING" id="264251.FB00_20015"/>
<accession>A0A0H2KHB3</accession>
<dbReference type="PATRIC" id="fig|264251.5.peg.4055"/>
<evidence type="ECO:0000313" key="1">
    <source>
        <dbReference type="EMBL" id="KLN33000.1"/>
    </source>
</evidence>
<dbReference type="InterPro" id="IPR011009">
    <property type="entry name" value="Kinase-like_dom_sf"/>
</dbReference>
<organism evidence="1 2">
    <name type="scientific">Cellulosimicrobium funkei</name>
    <dbReference type="NCBI Taxonomy" id="264251"/>
    <lineage>
        <taxon>Bacteria</taxon>
        <taxon>Bacillati</taxon>
        <taxon>Actinomycetota</taxon>
        <taxon>Actinomycetes</taxon>
        <taxon>Micrococcales</taxon>
        <taxon>Promicromonosporaceae</taxon>
        <taxon>Cellulosimicrobium</taxon>
    </lineage>
</organism>